<sequence>MNRNICIHEPTEIRLREGWNDDYYCPACKAYVGYFSRLIWRKPQ</sequence>
<name>A0AAT9JH46_9VIRU</name>
<protein>
    <submittedName>
        <fullName evidence="1">ORF47</fullName>
    </submittedName>
</protein>
<reference evidence="1" key="2">
    <citation type="submission" date="2024-03" db="EMBL/GenBank/DDBJ databases">
        <authorList>
            <person name="Ni Y."/>
            <person name="Xu T."/>
            <person name="Yan S."/>
            <person name="Chen L."/>
            <person name="Wang Y."/>
        </authorList>
    </citation>
    <scope>NUCLEOTIDE SEQUENCE</scope>
    <source>
        <strain evidence="1">NTM1</strain>
    </source>
</reference>
<dbReference type="EMBL" id="BK067788">
    <property type="protein sequence ID" value="DBA52005.1"/>
    <property type="molecule type" value="Genomic_DNA"/>
</dbReference>
<proteinExistence type="predicted"/>
<organism evidence="1">
    <name type="scientific">Nitrosopumilaceae spindle-shaped virus</name>
    <dbReference type="NCBI Taxonomy" id="3065433"/>
    <lineage>
        <taxon>Viruses</taxon>
    </lineage>
</organism>
<accession>A0AAT9JH46</accession>
<evidence type="ECO:0000313" key="1">
    <source>
        <dbReference type="EMBL" id="DBA52005.1"/>
    </source>
</evidence>
<reference evidence="1" key="1">
    <citation type="journal article" date="2024" name="Environ. Microbiol. Rep.">
        <title>Hiding in plain sight: The discovery of complete genomes of 11 hypothetical spindle-shaped viruses that putatively infect mesophilic ammonia-oxidizing archaea.</title>
        <authorList>
            <person name="Ni Y."/>
            <person name="Xu T."/>
            <person name="Yan S."/>
            <person name="Chen L."/>
            <person name="Wang Y."/>
        </authorList>
    </citation>
    <scope>NUCLEOTIDE SEQUENCE</scope>
    <source>
        <strain evidence="1">NTM1</strain>
    </source>
</reference>